<gene>
    <name evidence="2" type="ORF">MJAP1_002056</name>
</gene>
<dbReference type="InterPro" id="IPR018849">
    <property type="entry name" value="Urb2/Npa2_C"/>
</dbReference>
<evidence type="ECO:0000313" key="2">
    <source>
        <dbReference type="EMBL" id="WFD39086.1"/>
    </source>
</evidence>
<keyword evidence="3" id="KW-1185">Reference proteome</keyword>
<evidence type="ECO:0000313" key="3">
    <source>
        <dbReference type="Proteomes" id="UP001217754"/>
    </source>
</evidence>
<dbReference type="EMBL" id="CP119960">
    <property type="protein sequence ID" value="WFD39086.1"/>
    <property type="molecule type" value="Genomic_DNA"/>
</dbReference>
<proteinExistence type="predicted"/>
<dbReference type="Proteomes" id="UP001217754">
    <property type="component" value="Chromosome 3"/>
</dbReference>
<feature type="domain" description="Nucleolar 27S pre-rRNA processing Urb2/Npa2 C-terminal" evidence="1">
    <location>
        <begin position="1114"/>
        <end position="1354"/>
    </location>
</feature>
<accession>A0AAF0F3D1</accession>
<dbReference type="RefSeq" id="XP_060121983.1">
    <property type="nucleotide sequence ID" value="XM_060266000.1"/>
</dbReference>
<dbReference type="GeneID" id="85225705"/>
<name>A0AAF0F3D1_9BASI</name>
<dbReference type="Pfam" id="PF10441">
    <property type="entry name" value="Urb2"/>
    <property type="match status" value="1"/>
</dbReference>
<reference evidence="2" key="1">
    <citation type="submission" date="2023-03" db="EMBL/GenBank/DDBJ databases">
        <title>Mating type loci evolution in Malassezia.</title>
        <authorList>
            <person name="Coelho M.A."/>
        </authorList>
    </citation>
    <scope>NUCLEOTIDE SEQUENCE</scope>
    <source>
        <strain evidence="2">CBS 9431</strain>
    </source>
</reference>
<evidence type="ECO:0000259" key="1">
    <source>
        <dbReference type="Pfam" id="PF10441"/>
    </source>
</evidence>
<sequence>MALGAWGVTTSEQLVKALKRPDGAKDALPNGARATKIDILRTAWHDQSLYVPKKTDLLLDVALEAVVQSSKGAKDKEAYFLEPAYWALLAEILGAEKCDLHALAGKYQFLPLATQVLGACSRQVWDAAAPALQFLVPASIRRHGAGHIDGVNAAFLDVFKAIPRICGPEQVPITTAVLESMLKYWLPALELGTNAKKTAKFFVQESLPAYAAAYTHAIALPSPALETLLAQVSACSLFGPESLANAKEKHTLPENLDTLTTTLVGHLQGEAASNVLRALPSFLAQMVQSMQYGRDSGALPGAQRQGVLEQYIVPVCTAMHQGLAHGGTFADAAAATRLALVQQIDALALYQPSGDDREVWAVLWAQLCTDTLAHLAAHADSAQVSFATFSALWRVHSESLVGVLVPMLVATTRVAPGDAWDEAHLFLVHVLDQYAQLREMPQLMARARDVVREVRDVPGLVQSPFFHQRTTSVWEARLKDATSHNQVVPLLQEALEGTEGLLQDASAQESTLLCTSHLLMLAVKSVGLAHSSAELARVLDAIAQLADQCIARGLEKQPLVLASGLRLRFVLLRRALRTALASGDEAPAALTTYPSLDRIGALFAKTQVPELQLEIFRALLGAAEAAQAHNATDDVANAQLEAIVQGPLLPALQMPTTGARPPWDGQIFGLASPAYLPVALWRMITTRWAAVLDRTTPEQFEALARFLQDTLHDGAEPSMLAELSRMALRNAQFLEQPHWRAAVLGHATAALAWIDVTSEPSKVPKKALKPTMASVQLLASVPMGYLARAGIELLFGKLAWLDAALTVQNASVSVWTWLKELLAALAVTANTMPEPMPITSYLEALGSVPCTEPLFVEHSMAYVKAVLRRQTDIASILPVLSALHDKHGTMAQHVMTTTMEWLADDAAERVVALSVDISLDDAMPSLSDILAHVGDADTSRVSLQLRAYAAHVRLQRALAAPLPNASENASEIVTAVASLCQRSERTSAEPLANALFAALVALRPVVSGRPYVTLAIVFATLHATLQDTASLTAQFIAVATQMEGDAYADTLEALETALVRTHDAHDRASLLVVLALLLQHAPSGTSRIASVRFSSLLVHLPLTVRSSPELAAAAVALVERVCNYRALILRPLDIPRILALLTVLVGPSAVEEQGGSPEASAIFQGAVGVLRSIIRLRKDLLSPYLPQLAEVLCQLLPLLGSLLRTNVGRAQLRRLAAATPAWLDEATAPLGVNEARSLSRLFAEIPAKTTSIATIVAHKRRRTDDGHASTTESLARSMSKHAVYILVAYVRCVTHGVTTIATPLRQELQPGLFALCDLVSKYERDAVLKGMLDASGQVVFKGLWSEWERQRYKGA</sequence>
<protein>
    <recommendedName>
        <fullName evidence="1">Nucleolar 27S pre-rRNA processing Urb2/Npa2 C-terminal domain-containing protein</fullName>
    </recommendedName>
</protein>
<organism evidence="2 3">
    <name type="scientific">Malassezia japonica</name>
    <dbReference type="NCBI Taxonomy" id="223818"/>
    <lineage>
        <taxon>Eukaryota</taxon>
        <taxon>Fungi</taxon>
        <taxon>Dikarya</taxon>
        <taxon>Basidiomycota</taxon>
        <taxon>Ustilaginomycotina</taxon>
        <taxon>Malasseziomycetes</taxon>
        <taxon>Malasseziales</taxon>
        <taxon>Malasseziaceae</taxon>
        <taxon>Malassezia</taxon>
    </lineage>
</organism>